<sequence length="491" mass="53568">MEVAEDRIVGRGRDADGRRHIGRHRHVGRGRQQVGGDRRRGRGEVHEIGGRLRQEHDRRWGRQGVDRVGEIDHRPLDVDDLVRGRGRQVVDDLGEARRRREGGREAREAAARIEGVRPARVAPQIGPVGVRAVGEPALAPGQRLAPRRQDRPHPRRLRIGRIGSEEVLVALDGVALQAEGEGVPGADLGERARLQGGLWTLQRRCVGRPRQELERRRDARGIPGHQRALGGLHHPQADAIEQLGRGEAAGADHLRQRLDVGAVAAGLVGADRARRGVEGDEAAGFRFHQGEAPGERLALAREGVAPPGIEHEEACLQRQGREALGVVRDAQRRQRHVGGGVDARVHRREIGLALDLEPIARQIDEGDRLGACGLRLLDEVPECLAQPGLVEVARAHHVEAGRLQRLRDEAGIVGGGREGLRGIGRVADDEGEPLLQGLRRARAQQAGERDEKGRDEGAEEGYRAHRRLRPGRPCGTCLAGPDVRPVAVNRG</sequence>
<dbReference type="Proteomes" id="UP000410984">
    <property type="component" value="Unassembled WGS sequence"/>
</dbReference>
<evidence type="ECO:0000313" key="2">
    <source>
        <dbReference type="EMBL" id="VUD75051.1"/>
    </source>
</evidence>
<keyword evidence="3" id="KW-1185">Reference proteome</keyword>
<proteinExistence type="predicted"/>
<name>A0A509ELN5_9HYPH</name>
<reference evidence="2 3" key="1">
    <citation type="submission" date="2019-06" db="EMBL/GenBank/DDBJ databases">
        <authorList>
            <person name="Rodrigo-Torres L."/>
            <person name="Arahal R. D."/>
            <person name="Lucena T."/>
        </authorList>
    </citation>
    <scope>NUCLEOTIDE SEQUENCE [LARGE SCALE GENOMIC DNA]</scope>
    <source>
        <strain evidence="2 3">SB0023/3</strain>
    </source>
</reference>
<protein>
    <submittedName>
        <fullName evidence="2">Uncharacterized protein</fullName>
    </submittedName>
</protein>
<accession>A0A509ELN5</accession>
<organism evidence="2 3">
    <name type="scientific">Methylobacterium symbioticum</name>
    <dbReference type="NCBI Taxonomy" id="2584084"/>
    <lineage>
        <taxon>Bacteria</taxon>
        <taxon>Pseudomonadati</taxon>
        <taxon>Pseudomonadota</taxon>
        <taxon>Alphaproteobacteria</taxon>
        <taxon>Hyphomicrobiales</taxon>
        <taxon>Methylobacteriaceae</taxon>
        <taxon>Methylobacterium</taxon>
    </lineage>
</organism>
<dbReference type="EMBL" id="CABFPH010000201">
    <property type="protein sequence ID" value="VUD75051.1"/>
    <property type="molecule type" value="Genomic_DNA"/>
</dbReference>
<feature type="region of interest" description="Disordered" evidence="1">
    <location>
        <begin position="439"/>
        <end position="473"/>
    </location>
</feature>
<evidence type="ECO:0000313" key="3">
    <source>
        <dbReference type="Proteomes" id="UP000410984"/>
    </source>
</evidence>
<dbReference type="AlphaFoldDB" id="A0A509ELN5"/>
<gene>
    <name evidence="2" type="ORF">MET9862_05688</name>
</gene>
<feature type="compositionally biased region" description="Basic and acidic residues" evidence="1">
    <location>
        <begin position="447"/>
        <end position="463"/>
    </location>
</feature>
<evidence type="ECO:0000256" key="1">
    <source>
        <dbReference type="SAM" id="MobiDB-lite"/>
    </source>
</evidence>